<dbReference type="CDD" id="cd11523">
    <property type="entry name" value="NTP-PPase"/>
    <property type="match status" value="1"/>
</dbReference>
<feature type="domain" description="NTP pyrophosphohydrolase MazG-like" evidence="1">
    <location>
        <begin position="24"/>
        <end position="91"/>
    </location>
</feature>
<proteinExistence type="predicted"/>
<sequence length="101" mass="10750">MTDQHRVASFLDANDLHTTPAYRLLDLVSEVGELAKNVNTSTGYGDDPTAADVEEDEVGDALFCLLALCEETGIDADDALATALAKYEDRLETTGQAGRGT</sequence>
<organism evidence="2 3">
    <name type="scientific">Halomarina oriensis</name>
    <dbReference type="NCBI Taxonomy" id="671145"/>
    <lineage>
        <taxon>Archaea</taxon>
        <taxon>Methanobacteriati</taxon>
        <taxon>Methanobacteriota</taxon>
        <taxon>Stenosarchaea group</taxon>
        <taxon>Halobacteria</taxon>
        <taxon>Halobacteriales</taxon>
        <taxon>Natronomonadaceae</taxon>
        <taxon>Halomarina</taxon>
    </lineage>
</organism>
<dbReference type="SUPFAM" id="SSF101386">
    <property type="entry name" value="all-alpha NTP pyrophosphatases"/>
    <property type="match status" value="1"/>
</dbReference>
<dbReference type="Proteomes" id="UP000451471">
    <property type="component" value="Unassembled WGS sequence"/>
</dbReference>
<dbReference type="Gene3D" id="1.10.287.1080">
    <property type="entry name" value="MazG-like"/>
    <property type="match status" value="1"/>
</dbReference>
<name>A0A6B0GSM1_9EURY</name>
<dbReference type="AlphaFoldDB" id="A0A6B0GSM1"/>
<evidence type="ECO:0000259" key="1">
    <source>
        <dbReference type="Pfam" id="PF03819"/>
    </source>
</evidence>
<keyword evidence="2" id="KW-0378">Hydrolase</keyword>
<dbReference type="GO" id="GO:0016787">
    <property type="term" value="F:hydrolase activity"/>
    <property type="evidence" value="ECO:0007669"/>
    <property type="project" value="UniProtKB-KW"/>
</dbReference>
<evidence type="ECO:0000313" key="3">
    <source>
        <dbReference type="Proteomes" id="UP000451471"/>
    </source>
</evidence>
<protein>
    <submittedName>
        <fullName evidence="2">Nucleotide pyrophosphohydrolase</fullName>
    </submittedName>
</protein>
<dbReference type="RefSeq" id="WP_368280205.1">
    <property type="nucleotide sequence ID" value="NZ_WSZK01000024.1"/>
</dbReference>
<evidence type="ECO:0000313" key="2">
    <source>
        <dbReference type="EMBL" id="MWG35633.1"/>
    </source>
</evidence>
<comment type="caution">
    <text evidence="2">The sequence shown here is derived from an EMBL/GenBank/DDBJ whole genome shotgun (WGS) entry which is preliminary data.</text>
</comment>
<gene>
    <name evidence="2" type="ORF">GQS65_14260</name>
</gene>
<dbReference type="EMBL" id="WSZK01000024">
    <property type="protein sequence ID" value="MWG35633.1"/>
    <property type="molecule type" value="Genomic_DNA"/>
</dbReference>
<reference evidence="2 3" key="1">
    <citation type="submission" date="2019-12" db="EMBL/GenBank/DDBJ databases">
        <title>Halocatena pleomorpha gen. nov. sp. nov., an extremely halophilic archaeon of family Halobacteriaceae isolated from saltpan soil.</title>
        <authorList>
            <person name="Pal Y."/>
            <person name="Verma A."/>
            <person name="Krishnamurthi S."/>
            <person name="Kumar P."/>
        </authorList>
    </citation>
    <scope>NUCLEOTIDE SEQUENCE [LARGE SCALE GENOMIC DNA]</scope>
    <source>
        <strain evidence="2 3">JCM 16495</strain>
    </source>
</reference>
<dbReference type="Pfam" id="PF03819">
    <property type="entry name" value="MazG"/>
    <property type="match status" value="1"/>
</dbReference>
<keyword evidence="3" id="KW-1185">Reference proteome</keyword>
<dbReference type="InterPro" id="IPR004518">
    <property type="entry name" value="MazG-like_dom"/>
</dbReference>
<accession>A0A6B0GSM1</accession>